<protein>
    <submittedName>
        <fullName evidence="3">F420-dependent oxidoreductase, G6PDH family</fullName>
    </submittedName>
</protein>
<keyword evidence="1" id="KW-0560">Oxidoreductase</keyword>
<accession>A0A1I0Q392</accession>
<dbReference type="InterPro" id="IPR019945">
    <property type="entry name" value="F420_G6P_DH-rel"/>
</dbReference>
<dbReference type="SUPFAM" id="SSF51679">
    <property type="entry name" value="Bacterial luciferase-like"/>
    <property type="match status" value="1"/>
</dbReference>
<dbReference type="PANTHER" id="PTHR43244:SF1">
    <property type="entry name" value="5,10-METHYLENETETRAHYDROMETHANOPTERIN REDUCTASE"/>
    <property type="match status" value="1"/>
</dbReference>
<evidence type="ECO:0000313" key="3">
    <source>
        <dbReference type="EMBL" id="SEW21347.1"/>
    </source>
</evidence>
<dbReference type="InterPro" id="IPR036661">
    <property type="entry name" value="Luciferase-like_sf"/>
</dbReference>
<name>A0A1I0Q392_9EURY</name>
<sequence length="322" mass="34986">MVALGYTLSSEEHPPNDLVEHAALAEDAGFDFLGISDHFHPWTTTQGESAFVWSTLGGVAHATDDIPVGVGVTCPILRYHPATVAQAAATVADMLPGRFALGVGTGELLNEHVLGDHWPEHAVRLEMLEEAVDVIRSLWTGEQVNHHGEHYTVQNARLFTLPEETPPIQVSAYGERAARTAADIGDGFWCVGPQDTVETWEEAGGEGPRYTQLQMCYAETEQEAVETAHEWWPNDALPGELSAQLPTPVHFEQACELVSEADIAEGGMVTSPDPEDHVESIREAVDAGYDHVYVHQVGPNQAEFVAFYEDEVFPALADAGLV</sequence>
<evidence type="ECO:0000256" key="1">
    <source>
        <dbReference type="ARBA" id="ARBA00023002"/>
    </source>
</evidence>
<dbReference type="PANTHER" id="PTHR43244">
    <property type="match status" value="1"/>
</dbReference>
<reference evidence="3 4" key="1">
    <citation type="submission" date="2016-10" db="EMBL/GenBank/DDBJ databases">
        <authorList>
            <person name="de Groot N.N."/>
        </authorList>
    </citation>
    <scope>NUCLEOTIDE SEQUENCE [LARGE SCALE GENOMIC DNA]</scope>
    <source>
        <strain evidence="3 4">CGMCC 1.5337</strain>
    </source>
</reference>
<evidence type="ECO:0000259" key="2">
    <source>
        <dbReference type="Pfam" id="PF00296"/>
    </source>
</evidence>
<dbReference type="OrthoDB" id="7684at2157"/>
<dbReference type="EMBL" id="FOJA01000001">
    <property type="protein sequence ID" value="SEW21347.1"/>
    <property type="molecule type" value="Genomic_DNA"/>
</dbReference>
<dbReference type="Pfam" id="PF00296">
    <property type="entry name" value="Bac_luciferase"/>
    <property type="match status" value="1"/>
</dbReference>
<dbReference type="GO" id="GO:0016705">
    <property type="term" value="F:oxidoreductase activity, acting on paired donors, with incorporation or reduction of molecular oxygen"/>
    <property type="evidence" value="ECO:0007669"/>
    <property type="project" value="InterPro"/>
</dbReference>
<gene>
    <name evidence="3" type="ORF">SAMN04487945_2228</name>
</gene>
<dbReference type="NCBIfam" id="TIGR03557">
    <property type="entry name" value="F420_G6P_family"/>
    <property type="match status" value="1"/>
</dbReference>
<organism evidence="3 4">
    <name type="scientific">Halobacterium jilantaiense</name>
    <dbReference type="NCBI Taxonomy" id="355548"/>
    <lineage>
        <taxon>Archaea</taxon>
        <taxon>Methanobacteriati</taxon>
        <taxon>Methanobacteriota</taxon>
        <taxon>Stenosarchaea group</taxon>
        <taxon>Halobacteria</taxon>
        <taxon>Halobacteriales</taxon>
        <taxon>Halobacteriaceae</taxon>
        <taxon>Halobacterium</taxon>
    </lineage>
</organism>
<dbReference type="CDD" id="cd01097">
    <property type="entry name" value="Tetrahydromethanopterin_reductase"/>
    <property type="match status" value="1"/>
</dbReference>
<dbReference type="STRING" id="355548.SAMN04487945_2228"/>
<keyword evidence="4" id="KW-1185">Reference proteome</keyword>
<dbReference type="RefSeq" id="WP_089669451.1">
    <property type="nucleotide sequence ID" value="NZ_FOJA01000001.1"/>
</dbReference>
<dbReference type="Gene3D" id="3.20.20.30">
    <property type="entry name" value="Luciferase-like domain"/>
    <property type="match status" value="1"/>
</dbReference>
<proteinExistence type="predicted"/>
<dbReference type="InterPro" id="IPR011251">
    <property type="entry name" value="Luciferase-like_dom"/>
</dbReference>
<feature type="domain" description="Luciferase-like" evidence="2">
    <location>
        <begin position="9"/>
        <end position="291"/>
    </location>
</feature>
<evidence type="ECO:0000313" key="4">
    <source>
        <dbReference type="Proteomes" id="UP000198518"/>
    </source>
</evidence>
<dbReference type="InterPro" id="IPR050564">
    <property type="entry name" value="F420-G6PD/mer"/>
</dbReference>
<dbReference type="AlphaFoldDB" id="A0A1I0Q392"/>
<dbReference type="Proteomes" id="UP000198518">
    <property type="component" value="Unassembled WGS sequence"/>
</dbReference>